<dbReference type="PANTHER" id="PTHR32309">
    <property type="entry name" value="TYROSINE-PROTEIN KINASE"/>
    <property type="match status" value="1"/>
</dbReference>
<evidence type="ECO:0000256" key="3">
    <source>
        <dbReference type="ARBA" id="ARBA00022475"/>
    </source>
</evidence>
<dbReference type="PANTHER" id="PTHR32309:SF31">
    <property type="entry name" value="CAPSULAR EXOPOLYSACCHARIDE FAMILY"/>
    <property type="match status" value="1"/>
</dbReference>
<name>A0A2H1IT98_BREAU</name>
<dbReference type="RefSeq" id="WP_009881812.1">
    <property type="nucleotide sequence ID" value="NZ_AAGP01000003.1"/>
</dbReference>
<keyword evidence="3" id="KW-1003">Cell membrane</keyword>
<feature type="transmembrane region" description="Helical" evidence="8">
    <location>
        <begin position="15"/>
        <end position="35"/>
    </location>
</feature>
<dbReference type="InterPro" id="IPR003856">
    <property type="entry name" value="LPS_length_determ_N"/>
</dbReference>
<evidence type="ECO:0000256" key="8">
    <source>
        <dbReference type="SAM" id="Phobius"/>
    </source>
</evidence>
<protein>
    <submittedName>
        <fullName evidence="9">Capsular polysaccharide biosynthesis protein</fullName>
    </submittedName>
</protein>
<dbReference type="InterPro" id="IPR050445">
    <property type="entry name" value="Bact_polysacc_biosynth/exp"/>
</dbReference>
<dbReference type="GO" id="GO:0005886">
    <property type="term" value="C:plasma membrane"/>
    <property type="evidence" value="ECO:0007669"/>
    <property type="project" value="UniProtKB-SubCell"/>
</dbReference>
<keyword evidence="5 8" id="KW-1133">Transmembrane helix</keyword>
<evidence type="ECO:0000256" key="2">
    <source>
        <dbReference type="ARBA" id="ARBA00006683"/>
    </source>
</evidence>
<sequence length="471" mass="49569">MNGQQILRIFVIRRWWIVACVIIGAIVGTALAFTLPRIYDARSQVIVSVSEDSGVSAAESATYIDDRMPTLLEISRSVDFATEVADAKGIDRSAAEIRDGLDATVVPETTVIEIHASDRDAAQARILADQTAEIMSRSFVADQLGADNGMDVSILQKAESDGAAVFPDAQRFLVFGALAGLVLGLIVAPIRHGFDPRVRDNSDIPAILGAELLAVRMAKPGRSIRRRISCGGAATSISGLLARLGLIGRSRGTANLTLCGVGGVGNELAADIVETAAASGMKCALVSADPKALNTAHYRELSQVTGISVVDVNSGGGTLTVRGLRAALSSPLEHFDLVVFLSTDLAAHPETCGFLELSDLAVVVTTESPERADLRATQELLRASDLRAAGFVLVDPPARGNRAQEPRNDLGEDLGDRDSASAADDMVTEGRAGEGPVTEEFDMITAPSADSGQDTASLRLRRSRSTEGELP</sequence>
<evidence type="ECO:0000256" key="4">
    <source>
        <dbReference type="ARBA" id="ARBA00022692"/>
    </source>
</evidence>
<evidence type="ECO:0000313" key="9">
    <source>
        <dbReference type="EMBL" id="SMX78415.1"/>
    </source>
</evidence>
<gene>
    <name evidence="9" type="ORF">BAUR9175_01671</name>
</gene>
<organism evidence="9 10">
    <name type="scientific">Brevibacterium aurantiacum</name>
    <dbReference type="NCBI Taxonomy" id="273384"/>
    <lineage>
        <taxon>Bacteria</taxon>
        <taxon>Bacillati</taxon>
        <taxon>Actinomycetota</taxon>
        <taxon>Actinomycetes</taxon>
        <taxon>Micrococcales</taxon>
        <taxon>Brevibacteriaceae</taxon>
        <taxon>Brevibacterium</taxon>
    </lineage>
</organism>
<evidence type="ECO:0000256" key="5">
    <source>
        <dbReference type="ARBA" id="ARBA00022989"/>
    </source>
</evidence>
<evidence type="ECO:0000256" key="7">
    <source>
        <dbReference type="SAM" id="MobiDB-lite"/>
    </source>
</evidence>
<accession>A0A2H1IT98</accession>
<feature type="region of interest" description="Disordered" evidence="7">
    <location>
        <begin position="397"/>
        <end position="471"/>
    </location>
</feature>
<comment type="similarity">
    <text evidence="2">Belongs to the CpsC/CapA family.</text>
</comment>
<comment type="caution">
    <text evidence="9">The sequence shown here is derived from an EMBL/GenBank/DDBJ whole genome shotgun (WGS) entry which is preliminary data.</text>
</comment>
<keyword evidence="10" id="KW-1185">Reference proteome</keyword>
<evidence type="ECO:0000313" key="10">
    <source>
        <dbReference type="Proteomes" id="UP000234525"/>
    </source>
</evidence>
<keyword evidence="6 8" id="KW-0472">Membrane</keyword>
<dbReference type="Pfam" id="PF02706">
    <property type="entry name" value="Wzz"/>
    <property type="match status" value="1"/>
</dbReference>
<dbReference type="AlphaFoldDB" id="A0A2H1IT98"/>
<evidence type="ECO:0000256" key="1">
    <source>
        <dbReference type="ARBA" id="ARBA00004651"/>
    </source>
</evidence>
<dbReference type="EMBL" id="FXZB01000010">
    <property type="protein sequence ID" value="SMX78415.1"/>
    <property type="molecule type" value="Genomic_DNA"/>
</dbReference>
<comment type="subcellular location">
    <subcellularLocation>
        <location evidence="1">Cell membrane</location>
        <topology evidence="1">Multi-pass membrane protein</topology>
    </subcellularLocation>
</comment>
<feature type="transmembrane region" description="Helical" evidence="8">
    <location>
        <begin position="172"/>
        <end position="190"/>
    </location>
</feature>
<reference evidence="9" key="1">
    <citation type="submission" date="2017-03" db="EMBL/GenBank/DDBJ databases">
        <authorList>
            <person name="Monnet C."/>
        </authorList>
    </citation>
    <scope>NUCLEOTIDE SEQUENCE [LARGE SCALE GENOMIC DNA]</scope>
    <source>
        <strain evidence="9">ATCC 9175</strain>
    </source>
</reference>
<feature type="compositionally biased region" description="Basic and acidic residues" evidence="7">
    <location>
        <begin position="402"/>
        <end position="419"/>
    </location>
</feature>
<proteinExistence type="inferred from homology"/>
<dbReference type="Proteomes" id="UP000234525">
    <property type="component" value="Unassembled WGS sequence"/>
</dbReference>
<keyword evidence="4 8" id="KW-0812">Transmembrane</keyword>
<evidence type="ECO:0000256" key="6">
    <source>
        <dbReference type="ARBA" id="ARBA00023136"/>
    </source>
</evidence>